<dbReference type="EMBL" id="BLLF01003835">
    <property type="protein sequence ID" value="GFH28334.1"/>
    <property type="molecule type" value="Genomic_DNA"/>
</dbReference>
<feature type="non-terminal residue" evidence="2">
    <location>
        <position position="1"/>
    </location>
</feature>
<feature type="region of interest" description="Disordered" evidence="1">
    <location>
        <begin position="1"/>
        <end position="84"/>
    </location>
</feature>
<dbReference type="AlphaFoldDB" id="A0A6A0A7L8"/>
<gene>
    <name evidence="2" type="ORF">HaLaN_26809</name>
</gene>
<organism evidence="2 3">
    <name type="scientific">Haematococcus lacustris</name>
    <name type="common">Green alga</name>
    <name type="synonym">Haematococcus pluvialis</name>
    <dbReference type="NCBI Taxonomy" id="44745"/>
    <lineage>
        <taxon>Eukaryota</taxon>
        <taxon>Viridiplantae</taxon>
        <taxon>Chlorophyta</taxon>
        <taxon>core chlorophytes</taxon>
        <taxon>Chlorophyceae</taxon>
        <taxon>CS clade</taxon>
        <taxon>Chlamydomonadales</taxon>
        <taxon>Haematococcaceae</taxon>
        <taxon>Haematococcus</taxon>
    </lineage>
</organism>
<reference evidence="2 3" key="1">
    <citation type="submission" date="2020-02" db="EMBL/GenBank/DDBJ databases">
        <title>Draft genome sequence of Haematococcus lacustris strain NIES-144.</title>
        <authorList>
            <person name="Morimoto D."/>
            <person name="Nakagawa S."/>
            <person name="Yoshida T."/>
            <person name="Sawayama S."/>
        </authorList>
    </citation>
    <scope>NUCLEOTIDE SEQUENCE [LARGE SCALE GENOMIC DNA]</scope>
    <source>
        <strain evidence="2 3">NIES-144</strain>
    </source>
</reference>
<evidence type="ECO:0000313" key="3">
    <source>
        <dbReference type="Proteomes" id="UP000485058"/>
    </source>
</evidence>
<name>A0A6A0A7L8_HAELA</name>
<accession>A0A6A0A7L8</accession>
<dbReference type="Proteomes" id="UP000485058">
    <property type="component" value="Unassembled WGS sequence"/>
</dbReference>
<sequence length="96" mass="9853">VNRHNTLHDMMEQHELQTSSQEFATGGRGEQHGSTSLAVATLADRKIQAGRAGSNSSLSNSQGMTALPAGSPADGTGALIPPSCHAEAHAEYQGGV</sequence>
<protein>
    <submittedName>
        <fullName evidence="2">Uncharacterized protein</fullName>
    </submittedName>
</protein>
<evidence type="ECO:0000256" key="1">
    <source>
        <dbReference type="SAM" id="MobiDB-lite"/>
    </source>
</evidence>
<feature type="compositionally biased region" description="Basic and acidic residues" evidence="1">
    <location>
        <begin position="1"/>
        <end position="15"/>
    </location>
</feature>
<keyword evidence="3" id="KW-1185">Reference proteome</keyword>
<feature type="compositionally biased region" description="Polar residues" evidence="1">
    <location>
        <begin position="53"/>
        <end position="64"/>
    </location>
</feature>
<evidence type="ECO:0000313" key="2">
    <source>
        <dbReference type="EMBL" id="GFH28334.1"/>
    </source>
</evidence>
<feature type="non-terminal residue" evidence="2">
    <location>
        <position position="96"/>
    </location>
</feature>
<proteinExistence type="predicted"/>
<comment type="caution">
    <text evidence="2">The sequence shown here is derived from an EMBL/GenBank/DDBJ whole genome shotgun (WGS) entry which is preliminary data.</text>
</comment>